<evidence type="ECO:0000313" key="2">
    <source>
        <dbReference type="EMBL" id="QHU33092.1"/>
    </source>
</evidence>
<protein>
    <submittedName>
        <fullName evidence="2">Uncharacterized protein</fullName>
    </submittedName>
</protein>
<organism evidence="2">
    <name type="scientific">viral metagenome</name>
    <dbReference type="NCBI Taxonomy" id="1070528"/>
    <lineage>
        <taxon>unclassified sequences</taxon>
        <taxon>metagenomes</taxon>
        <taxon>organismal metagenomes</taxon>
    </lineage>
</organism>
<reference evidence="2" key="1">
    <citation type="journal article" date="2020" name="Nature">
        <title>Giant virus diversity and host interactions through global metagenomics.</title>
        <authorList>
            <person name="Schulz F."/>
            <person name="Roux S."/>
            <person name="Paez-Espino D."/>
            <person name="Jungbluth S."/>
            <person name="Walsh D.A."/>
            <person name="Denef V.J."/>
            <person name="McMahon K.D."/>
            <person name="Konstantinidis K.T."/>
            <person name="Eloe-Fadrosh E.A."/>
            <person name="Kyrpides N.C."/>
            <person name="Woyke T."/>
        </authorList>
    </citation>
    <scope>NUCLEOTIDE SEQUENCE</scope>
    <source>
        <strain evidence="2">GVMAG-S-1014582-52</strain>
    </source>
</reference>
<accession>A0A6C0LV34</accession>
<keyword evidence="1" id="KW-0812">Transmembrane</keyword>
<proteinExistence type="predicted"/>
<keyword evidence="1" id="KW-1133">Transmembrane helix</keyword>
<sequence length="395" mass="44880">MNTISFDLELLNNFMLYVTICIVTFGYFIYRLINKILDENHRYTRVQQYANVLENNEHHILNLFTLIGKIENDFSEYFKFATICKSITYVTKLITKKCSAIVQQYCLSDTQKNNNITKINLANTQMGTKMRSKQIKNTKPIHQDVTYCCPDSSNSNCTVINPMTSSQTTEHMSNLPLCYSHIEHAKEISVFDSLLKGFVDILNNPSMLNLCKNYFLQGFEDNLKNITSQSPLDNVPVQEHITCNTNKKVKFEPFHNEIFKNMINDCINSISKLTNVDLTSSKPIDISTKSSDIPTKSSNIPVKSSVEIQTNNKYVDGISNESEGIRVTAIPPDSTQLLEINTDILNSLFDIVTKSHNQVHKFEATDSSPSPRSELESDIVDNTITQPDIQLIQTN</sequence>
<keyword evidence="1" id="KW-0472">Membrane</keyword>
<dbReference type="EMBL" id="MN740556">
    <property type="protein sequence ID" value="QHU33092.1"/>
    <property type="molecule type" value="Genomic_DNA"/>
</dbReference>
<name>A0A6C0LV34_9ZZZZ</name>
<feature type="transmembrane region" description="Helical" evidence="1">
    <location>
        <begin position="14"/>
        <end position="33"/>
    </location>
</feature>
<dbReference type="AlphaFoldDB" id="A0A6C0LV34"/>
<evidence type="ECO:0000256" key="1">
    <source>
        <dbReference type="SAM" id="Phobius"/>
    </source>
</evidence>